<proteinExistence type="predicted"/>
<reference evidence="1 2" key="1">
    <citation type="submission" date="2016-10" db="EMBL/GenBank/DDBJ databases">
        <title>Rodentibacter gen. nov. and new species.</title>
        <authorList>
            <person name="Christensen H."/>
        </authorList>
    </citation>
    <scope>NUCLEOTIDE SEQUENCE [LARGE SCALE GENOMIC DNA]</scope>
    <source>
        <strain evidence="2">ppn416</strain>
    </source>
</reference>
<keyword evidence="2" id="KW-1185">Reference proteome</keyword>
<dbReference type="STRING" id="1908264.BKK54_00940"/>
<protein>
    <submittedName>
        <fullName evidence="1">Uncharacterized protein</fullName>
    </submittedName>
</protein>
<dbReference type="AlphaFoldDB" id="A0A1V3J920"/>
<sequence>MYVLETESAAEKFCREHQVAVPQLTSIDESLHYLKGESRYRVERSFDRLQQGFREFLLTIAEVDLSDLKSRHYSGYKLHHYTQQGQLKIARAFRKVRLLSKAFPQSITEREFLRIDRRGK</sequence>
<organism evidence="1 2">
    <name type="scientific">Rodentibacter genomosp. 1</name>
    <dbReference type="NCBI Taxonomy" id="1908264"/>
    <lineage>
        <taxon>Bacteria</taxon>
        <taxon>Pseudomonadati</taxon>
        <taxon>Pseudomonadota</taxon>
        <taxon>Gammaproteobacteria</taxon>
        <taxon>Pasteurellales</taxon>
        <taxon>Pasteurellaceae</taxon>
        <taxon>Rodentibacter</taxon>
    </lineage>
</organism>
<evidence type="ECO:0000313" key="2">
    <source>
        <dbReference type="Proteomes" id="UP000188481"/>
    </source>
</evidence>
<dbReference type="EMBL" id="MLHN01000002">
    <property type="protein sequence ID" value="OOF51937.1"/>
    <property type="molecule type" value="Genomic_DNA"/>
</dbReference>
<comment type="caution">
    <text evidence="1">The sequence shown here is derived from an EMBL/GenBank/DDBJ whole genome shotgun (WGS) entry which is preliminary data.</text>
</comment>
<gene>
    <name evidence="1" type="ORF">BKK54_00940</name>
</gene>
<accession>A0A1V3J920</accession>
<dbReference type="RefSeq" id="WP_077540651.1">
    <property type="nucleotide sequence ID" value="NZ_MLHN01000002.1"/>
</dbReference>
<name>A0A1V3J920_9PAST</name>
<evidence type="ECO:0000313" key="1">
    <source>
        <dbReference type="EMBL" id="OOF51937.1"/>
    </source>
</evidence>
<dbReference type="Proteomes" id="UP000188481">
    <property type="component" value="Unassembled WGS sequence"/>
</dbReference>